<dbReference type="InterPro" id="IPR023753">
    <property type="entry name" value="FAD/NAD-binding_dom"/>
</dbReference>
<dbReference type="GO" id="GO:0051536">
    <property type="term" value="F:iron-sulfur cluster binding"/>
    <property type="evidence" value="ECO:0007669"/>
    <property type="project" value="UniProtKB-KW"/>
</dbReference>
<dbReference type="InterPro" id="IPR004017">
    <property type="entry name" value="Cys_rich_dom"/>
</dbReference>
<dbReference type="InterPro" id="IPR009051">
    <property type="entry name" value="Helical_ferredxn"/>
</dbReference>
<dbReference type="Pfam" id="PF02754">
    <property type="entry name" value="CCG"/>
    <property type="match status" value="2"/>
</dbReference>
<dbReference type="PANTHER" id="PTHR42783:SF3">
    <property type="entry name" value="GLUTAMATE SYNTHASE [NADPH] SMALL CHAIN-RELATED"/>
    <property type="match status" value="1"/>
</dbReference>
<proteinExistence type="predicted"/>
<dbReference type="Gene3D" id="3.50.50.60">
    <property type="entry name" value="FAD/NAD(P)-binding domain"/>
    <property type="match status" value="2"/>
</dbReference>
<evidence type="ECO:0000313" key="7">
    <source>
        <dbReference type="EMBL" id="PXV68638.1"/>
    </source>
</evidence>
<evidence type="ECO:0000256" key="2">
    <source>
        <dbReference type="ARBA" id="ARBA00023004"/>
    </source>
</evidence>
<dbReference type="PANTHER" id="PTHR42783">
    <property type="entry name" value="GLUTAMATE SYNTHASE [NADPH] SMALL CHAIN"/>
    <property type="match status" value="1"/>
</dbReference>
<dbReference type="Pfam" id="PF07992">
    <property type="entry name" value="Pyr_redox_2"/>
    <property type="match status" value="1"/>
</dbReference>
<dbReference type="GO" id="GO:0016491">
    <property type="term" value="F:oxidoreductase activity"/>
    <property type="evidence" value="ECO:0007669"/>
    <property type="project" value="InterPro"/>
</dbReference>
<feature type="domain" description="Cysteine-rich" evidence="4">
    <location>
        <begin position="597"/>
        <end position="676"/>
    </location>
</feature>
<accession>A0A318EC50</accession>
<dbReference type="GO" id="GO:0046872">
    <property type="term" value="F:metal ion binding"/>
    <property type="evidence" value="ECO:0007669"/>
    <property type="project" value="UniProtKB-KW"/>
</dbReference>
<dbReference type="PROSITE" id="PS00198">
    <property type="entry name" value="4FE4S_FER_1"/>
    <property type="match status" value="1"/>
</dbReference>
<reference evidence="7 8" key="1">
    <citation type="submission" date="2018-04" db="EMBL/GenBank/DDBJ databases">
        <title>Subsurface microbial communities from deep shales in Ohio and West Virginia, USA.</title>
        <authorList>
            <person name="Wrighton K."/>
        </authorList>
    </citation>
    <scope>NUCLEOTIDE SEQUENCE [LARGE SCALE GENOMIC DNA]</scope>
    <source>
        <strain evidence="7 8">MSL28</strain>
    </source>
</reference>
<keyword evidence="3" id="KW-0411">Iron-sulfur</keyword>
<sequence length="840" mass="93922">MFSGKLLGKINEVIEDCMGDAPAYCSATCPLHIDPKTYIDEIKEGKYEKAIETIRENAIFPGVLGRICAHPCEEECKRNELESALSIKNLKRFAADYDDPVKWDLSKESPTDKKIAVVGAGPAGATAAFELAKKGHEVVVYEALPEVGGMLRVGIPSYRLPADVIDEEYSILEKLGVEIKLNTKVGEDISFAELENDYDSVFIAAGAHKSIMLPLEGSDLDGILPGTDILRKAGLGQDVEIGKKVVVVGGGNVAMDVARTVWRLGAEDIHIVCLESKDEMPAHSWEVEDAIEEGINVHCSWGPMRFEGSGGSVEKLRVKKCERVFDAEGNFNPCYDEEDNMVLEADNVIMAIGQSAETDFVSEEKVNKTRGNKIKVDPVTLQTQKDNIFAGGDVAGRPLLAVEAMAHGRKAAISIDCYLKGEDLYENREHEGSFETWLETEIEEDEPKRERVDMRMMPVEDRKGNFDEVELGFSKEQALEEAERCLTCECKLCVKECEFLDEYTEHPKEMLKEILDAPYGSIDIPYYCNLCETCTVHCPKDFELADIFLEIRRDYYQDGEGPLKDHNPITKFHQPLGKSGMFTLTKKDPAVEKTERLFFPGCSLSSYSPEVVTNTYKYLKDVMPGTGFLLRCCAAPTNMLGQTDKFDKMIDELVAEIEKTGAKELITACADCTHNLMNALPDDIEVRTVYSVIAEHGIPEDRKNVASGRVMSIHDSCTGRHFTDLHDQVREIASDLGLEIQELEHIRENTRCCGFGGMVVPANPDLATNIMERRASETDKEMITYCAACRESMTMVEKPAYHLLEFVFSDQWKEGANGNDNPLKQWFNRWQTKRKVSKVK</sequence>
<feature type="domain" description="FAD/NAD(P)-binding" evidence="5">
    <location>
        <begin position="114"/>
        <end position="408"/>
    </location>
</feature>
<dbReference type="SUPFAM" id="SSF46548">
    <property type="entry name" value="alpha-helical ferredoxin"/>
    <property type="match status" value="2"/>
</dbReference>
<evidence type="ECO:0000256" key="1">
    <source>
        <dbReference type="ARBA" id="ARBA00022723"/>
    </source>
</evidence>
<dbReference type="RefSeq" id="WP_258363611.1">
    <property type="nucleotide sequence ID" value="NZ_QICM01000004.1"/>
</dbReference>
<organism evidence="7 8">
    <name type="scientific">Halanaerobium congolense</name>
    <dbReference type="NCBI Taxonomy" id="54121"/>
    <lineage>
        <taxon>Bacteria</taxon>
        <taxon>Bacillati</taxon>
        <taxon>Bacillota</taxon>
        <taxon>Clostridia</taxon>
        <taxon>Halanaerobiales</taxon>
        <taxon>Halanaerobiaceae</taxon>
        <taxon>Halanaerobium</taxon>
    </lineage>
</organism>
<evidence type="ECO:0000259" key="6">
    <source>
        <dbReference type="Pfam" id="PF14691"/>
    </source>
</evidence>
<feature type="domain" description="Cysteine-rich" evidence="4">
    <location>
        <begin position="713"/>
        <end position="790"/>
    </location>
</feature>
<comment type="caution">
    <text evidence="7">The sequence shown here is derived from an EMBL/GenBank/DDBJ whole genome shotgun (WGS) entry which is preliminary data.</text>
</comment>
<keyword evidence="2" id="KW-0408">Iron</keyword>
<evidence type="ECO:0000259" key="4">
    <source>
        <dbReference type="Pfam" id="PF02754"/>
    </source>
</evidence>
<evidence type="ECO:0000313" key="8">
    <source>
        <dbReference type="Proteomes" id="UP000247389"/>
    </source>
</evidence>
<dbReference type="Proteomes" id="UP000247389">
    <property type="component" value="Unassembled WGS sequence"/>
</dbReference>
<dbReference type="Pfam" id="PF14691">
    <property type="entry name" value="Fer4_20"/>
    <property type="match status" value="1"/>
</dbReference>
<dbReference type="Pfam" id="PF13534">
    <property type="entry name" value="Fer4_17"/>
    <property type="match status" value="1"/>
</dbReference>
<feature type="domain" description="Dihydroprymidine dehydrogenase" evidence="6">
    <location>
        <begin position="17"/>
        <end position="98"/>
    </location>
</feature>
<dbReference type="InterPro" id="IPR036188">
    <property type="entry name" value="FAD/NAD-bd_sf"/>
</dbReference>
<dbReference type="Gene3D" id="1.10.1060.10">
    <property type="entry name" value="Alpha-helical ferredoxin"/>
    <property type="match status" value="2"/>
</dbReference>
<keyword evidence="1" id="KW-0479">Metal-binding</keyword>
<dbReference type="InterPro" id="IPR028261">
    <property type="entry name" value="DPD_II"/>
</dbReference>
<dbReference type="EMBL" id="QICM01000004">
    <property type="protein sequence ID" value="PXV68638.1"/>
    <property type="molecule type" value="Genomic_DNA"/>
</dbReference>
<dbReference type="PRINTS" id="PR00419">
    <property type="entry name" value="ADXRDTASE"/>
</dbReference>
<dbReference type="AlphaFoldDB" id="A0A318EC50"/>
<evidence type="ECO:0000259" key="5">
    <source>
        <dbReference type="Pfam" id="PF07992"/>
    </source>
</evidence>
<name>A0A318EC50_9FIRM</name>
<protein>
    <submittedName>
        <fullName evidence="7">NADPH-dependent glutamate synthase beta subunit-like oxidoreductase</fullName>
    </submittedName>
</protein>
<dbReference type="InterPro" id="IPR017900">
    <property type="entry name" value="4Fe4S_Fe_S_CS"/>
</dbReference>
<dbReference type="SUPFAM" id="SSF51971">
    <property type="entry name" value="Nucleotide-binding domain"/>
    <property type="match status" value="1"/>
</dbReference>
<gene>
    <name evidence="7" type="ORF">C8C78_10424</name>
</gene>
<evidence type="ECO:0000256" key="3">
    <source>
        <dbReference type="ARBA" id="ARBA00023014"/>
    </source>
</evidence>